<dbReference type="InterPro" id="IPR011527">
    <property type="entry name" value="ABC1_TM_dom"/>
</dbReference>
<evidence type="ECO:0000313" key="14">
    <source>
        <dbReference type="EMBL" id="XBT92148.1"/>
    </source>
</evidence>
<dbReference type="PANTHER" id="PTHR24221:SF203">
    <property type="entry name" value="ATP-BINDING_PERMEASE FUSION ABC TRANSPORTER-RELATED"/>
    <property type="match status" value="1"/>
</dbReference>
<keyword evidence="5" id="KW-0762">Sugar transport</keyword>
<evidence type="ECO:0000256" key="9">
    <source>
        <dbReference type="ARBA" id="ARBA00022989"/>
    </source>
</evidence>
<dbReference type="FunFam" id="3.40.50.300:FF:000221">
    <property type="entry name" value="Multidrug ABC transporter ATP-binding protein"/>
    <property type="match status" value="1"/>
</dbReference>
<dbReference type="GO" id="GO:0034040">
    <property type="term" value="F:ATPase-coupled lipid transmembrane transporter activity"/>
    <property type="evidence" value="ECO:0007669"/>
    <property type="project" value="TreeGrafter"/>
</dbReference>
<evidence type="ECO:0000256" key="6">
    <source>
        <dbReference type="ARBA" id="ARBA00022692"/>
    </source>
</evidence>
<dbReference type="Pfam" id="PF00664">
    <property type="entry name" value="ABC_membrane"/>
    <property type="match status" value="1"/>
</dbReference>
<dbReference type="InterPro" id="IPR003439">
    <property type="entry name" value="ABC_transporter-like_ATP-bd"/>
</dbReference>
<sequence length="603" mass="65756">MVDITPESDEVSLPPDLKSFYLFFIRQTWRPLAAILLLGTITAVIDTMIPAAIAYFIRTSLNGANQLSSYTIPIIVFFVAFHPAVSTLHRLFTNHAISANLPTLVRWQSHTHIARQPISFFHSDLSGRLASRVLQTGPALRDTIVTATTSVWYIVVFAGSSLFMLANADLVLAVPVTIWILIYTSLLACFLPRLKQQSREMSKMRSSVTARLVDTYANIQTIKLYSGAGAENDFIREGLREHNQTYQALLAQNSIFSSLLAFLNGALIGSTLGLSLWLAGKGEVEPSQFALIIPLVWHIASASVNVTQQLSSIFENIGVVQEGIRSIARPIPPENKNTQTPLDLTDTSIKFDRVSFRYPSSDSSVEDITFVVPEGRRLAIVGPSGAGKSTIINLLLRLHKADSGSITIGDRSIANVTNSSLRSTMAVVSQETAILSRSVLDNIRFGKPGASLAEVQNAASLAGACEFIEELRDNQGRCGYNAHIGERGVKLSGGQRQRLALARALLKDAPILILDEATSSLDVLSEAGLRKKLENHLQGKSVIAIAHRIETIVGYDEILVLKDGRIVERGAHADLLAHQGTYHAMWIEQSGRRAGSDLIVSSE</sequence>
<proteinExistence type="inferred from homology"/>
<dbReference type="SMART" id="SM00382">
    <property type="entry name" value="AAA"/>
    <property type="match status" value="1"/>
</dbReference>
<dbReference type="EMBL" id="CP157960">
    <property type="protein sequence ID" value="XBT92148.1"/>
    <property type="molecule type" value="Genomic_DNA"/>
</dbReference>
<feature type="transmembrane region" description="Helical" evidence="11">
    <location>
        <begin position="69"/>
        <end position="88"/>
    </location>
</feature>
<dbReference type="GO" id="GO:0140359">
    <property type="term" value="F:ABC-type transporter activity"/>
    <property type="evidence" value="ECO:0007669"/>
    <property type="project" value="InterPro"/>
</dbReference>
<gene>
    <name evidence="14" type="ORF">ABM479_15300</name>
</gene>
<evidence type="ECO:0000259" key="12">
    <source>
        <dbReference type="PROSITE" id="PS50893"/>
    </source>
</evidence>
<feature type="domain" description="ABC transmembrane type-1" evidence="13">
    <location>
        <begin position="33"/>
        <end position="315"/>
    </location>
</feature>
<evidence type="ECO:0000256" key="3">
    <source>
        <dbReference type="ARBA" id="ARBA00022448"/>
    </source>
</evidence>
<dbReference type="InterPro" id="IPR027417">
    <property type="entry name" value="P-loop_NTPase"/>
</dbReference>
<dbReference type="InterPro" id="IPR003593">
    <property type="entry name" value="AAA+_ATPase"/>
</dbReference>
<feature type="transmembrane region" description="Helical" evidence="11">
    <location>
        <begin position="32"/>
        <end position="57"/>
    </location>
</feature>
<dbReference type="SUPFAM" id="SSF90123">
    <property type="entry name" value="ABC transporter transmembrane region"/>
    <property type="match status" value="1"/>
</dbReference>
<dbReference type="Gene3D" id="1.20.1560.10">
    <property type="entry name" value="ABC transporter type 1, transmembrane domain"/>
    <property type="match status" value="1"/>
</dbReference>
<accession>A0AAU7RPM0</accession>
<dbReference type="GO" id="GO:0016887">
    <property type="term" value="F:ATP hydrolysis activity"/>
    <property type="evidence" value="ECO:0007669"/>
    <property type="project" value="InterPro"/>
</dbReference>
<keyword evidence="6 11" id="KW-0812">Transmembrane</keyword>
<dbReference type="GO" id="GO:0005886">
    <property type="term" value="C:plasma membrane"/>
    <property type="evidence" value="ECO:0007669"/>
    <property type="project" value="UniProtKB-SubCell"/>
</dbReference>
<keyword evidence="8 14" id="KW-0067">ATP-binding</keyword>
<evidence type="ECO:0000256" key="1">
    <source>
        <dbReference type="ARBA" id="ARBA00004651"/>
    </source>
</evidence>
<dbReference type="PROSITE" id="PS00211">
    <property type="entry name" value="ABC_TRANSPORTER_1"/>
    <property type="match status" value="1"/>
</dbReference>
<keyword evidence="4" id="KW-1003">Cell membrane</keyword>
<evidence type="ECO:0000256" key="2">
    <source>
        <dbReference type="ARBA" id="ARBA00005417"/>
    </source>
</evidence>
<dbReference type="AlphaFoldDB" id="A0AAU7RPM0"/>
<evidence type="ECO:0000256" key="7">
    <source>
        <dbReference type="ARBA" id="ARBA00022741"/>
    </source>
</evidence>
<dbReference type="RefSeq" id="WP_349956571.1">
    <property type="nucleotide sequence ID" value="NZ_CP157960.1"/>
</dbReference>
<dbReference type="Pfam" id="PF00005">
    <property type="entry name" value="ABC_tran"/>
    <property type="match status" value="1"/>
</dbReference>
<evidence type="ECO:0000259" key="13">
    <source>
        <dbReference type="PROSITE" id="PS50929"/>
    </source>
</evidence>
<evidence type="ECO:0000256" key="8">
    <source>
        <dbReference type="ARBA" id="ARBA00022840"/>
    </source>
</evidence>
<dbReference type="PROSITE" id="PS50893">
    <property type="entry name" value="ABC_TRANSPORTER_2"/>
    <property type="match status" value="1"/>
</dbReference>
<feature type="transmembrane region" description="Helical" evidence="11">
    <location>
        <begin position="144"/>
        <end position="166"/>
    </location>
</feature>
<dbReference type="SUPFAM" id="SSF52540">
    <property type="entry name" value="P-loop containing nucleoside triphosphate hydrolases"/>
    <property type="match status" value="1"/>
</dbReference>
<evidence type="ECO:0000256" key="5">
    <source>
        <dbReference type="ARBA" id="ARBA00022597"/>
    </source>
</evidence>
<dbReference type="Gene3D" id="3.40.50.300">
    <property type="entry name" value="P-loop containing nucleotide triphosphate hydrolases"/>
    <property type="match status" value="1"/>
</dbReference>
<evidence type="ECO:0000256" key="4">
    <source>
        <dbReference type="ARBA" id="ARBA00022475"/>
    </source>
</evidence>
<feature type="domain" description="ABC transporter" evidence="12">
    <location>
        <begin position="349"/>
        <end position="588"/>
    </location>
</feature>
<reference evidence="14" key="1">
    <citation type="submission" date="2024-06" db="EMBL/GenBank/DDBJ databases">
        <authorList>
            <person name="Li T."/>
            <person name="Gao R."/>
        </authorList>
    </citation>
    <scope>NUCLEOTIDE SEQUENCE</scope>
    <source>
        <strain evidence="14">ZPR3</strain>
    </source>
</reference>
<name>A0AAU7RPM0_9HYPH</name>
<dbReference type="PROSITE" id="PS50929">
    <property type="entry name" value="ABC_TM1F"/>
    <property type="match status" value="1"/>
</dbReference>
<dbReference type="InterPro" id="IPR017871">
    <property type="entry name" value="ABC_transporter-like_CS"/>
</dbReference>
<comment type="similarity">
    <text evidence="2">Belongs to the ABC transporter superfamily.</text>
</comment>
<keyword evidence="7" id="KW-0547">Nucleotide-binding</keyword>
<dbReference type="InterPro" id="IPR039421">
    <property type="entry name" value="Type_1_exporter"/>
</dbReference>
<keyword evidence="9 11" id="KW-1133">Transmembrane helix</keyword>
<dbReference type="PANTHER" id="PTHR24221">
    <property type="entry name" value="ATP-BINDING CASSETTE SUB-FAMILY B"/>
    <property type="match status" value="1"/>
</dbReference>
<organism evidence="14">
    <name type="scientific">Rhizobium sp. ZPR3</name>
    <dbReference type="NCBI Taxonomy" id="3158967"/>
    <lineage>
        <taxon>Bacteria</taxon>
        <taxon>Pseudomonadati</taxon>
        <taxon>Pseudomonadota</taxon>
        <taxon>Alphaproteobacteria</taxon>
        <taxon>Hyphomicrobiales</taxon>
        <taxon>Rhizobiaceae</taxon>
        <taxon>Rhizobium/Agrobacterium group</taxon>
        <taxon>Rhizobium</taxon>
    </lineage>
</organism>
<protein>
    <submittedName>
        <fullName evidence="14">ABC transporter ATP-binding protein</fullName>
    </submittedName>
</protein>
<evidence type="ECO:0000256" key="10">
    <source>
        <dbReference type="ARBA" id="ARBA00023136"/>
    </source>
</evidence>
<keyword evidence="3" id="KW-0813">Transport</keyword>
<comment type="subcellular location">
    <subcellularLocation>
        <location evidence="1">Cell membrane</location>
        <topology evidence="1">Multi-pass membrane protein</topology>
    </subcellularLocation>
</comment>
<keyword evidence="10 11" id="KW-0472">Membrane</keyword>
<feature type="transmembrane region" description="Helical" evidence="11">
    <location>
        <begin position="172"/>
        <end position="194"/>
    </location>
</feature>
<dbReference type="GO" id="GO:0005524">
    <property type="term" value="F:ATP binding"/>
    <property type="evidence" value="ECO:0007669"/>
    <property type="project" value="UniProtKB-KW"/>
</dbReference>
<feature type="transmembrane region" description="Helical" evidence="11">
    <location>
        <begin position="259"/>
        <end position="279"/>
    </location>
</feature>
<dbReference type="InterPro" id="IPR036640">
    <property type="entry name" value="ABC1_TM_sf"/>
</dbReference>
<evidence type="ECO:0000256" key="11">
    <source>
        <dbReference type="SAM" id="Phobius"/>
    </source>
</evidence>